<dbReference type="EMBL" id="CP036318">
    <property type="protein sequence ID" value="QDV56772.1"/>
    <property type="molecule type" value="Genomic_DNA"/>
</dbReference>
<organism evidence="1 2">
    <name type="scientific">Rosistilla oblonga</name>
    <dbReference type="NCBI Taxonomy" id="2527990"/>
    <lineage>
        <taxon>Bacteria</taxon>
        <taxon>Pseudomonadati</taxon>
        <taxon>Planctomycetota</taxon>
        <taxon>Planctomycetia</taxon>
        <taxon>Pirellulales</taxon>
        <taxon>Pirellulaceae</taxon>
        <taxon>Rosistilla</taxon>
    </lineage>
</organism>
<evidence type="ECO:0008006" key="3">
    <source>
        <dbReference type="Google" id="ProtNLM"/>
    </source>
</evidence>
<gene>
    <name evidence="1" type="ORF">Mal33_27710</name>
</gene>
<protein>
    <recommendedName>
        <fullName evidence="3">DUF4145 domain-containing protein</fullName>
    </recommendedName>
</protein>
<accession>A0A518IUK6</accession>
<proteinExistence type="predicted"/>
<reference evidence="1 2" key="1">
    <citation type="submission" date="2019-02" db="EMBL/GenBank/DDBJ databases">
        <title>Deep-cultivation of Planctomycetes and their phenomic and genomic characterization uncovers novel biology.</title>
        <authorList>
            <person name="Wiegand S."/>
            <person name="Jogler M."/>
            <person name="Boedeker C."/>
            <person name="Pinto D."/>
            <person name="Vollmers J."/>
            <person name="Rivas-Marin E."/>
            <person name="Kohn T."/>
            <person name="Peeters S.H."/>
            <person name="Heuer A."/>
            <person name="Rast P."/>
            <person name="Oberbeckmann S."/>
            <person name="Bunk B."/>
            <person name="Jeske O."/>
            <person name="Meyerdierks A."/>
            <person name="Storesund J.E."/>
            <person name="Kallscheuer N."/>
            <person name="Luecker S."/>
            <person name="Lage O.M."/>
            <person name="Pohl T."/>
            <person name="Merkel B.J."/>
            <person name="Hornburger P."/>
            <person name="Mueller R.-W."/>
            <person name="Bruemmer F."/>
            <person name="Labrenz M."/>
            <person name="Spormann A.M."/>
            <person name="Op den Camp H."/>
            <person name="Overmann J."/>
            <person name="Amann R."/>
            <person name="Jetten M.S.M."/>
            <person name="Mascher T."/>
            <person name="Medema M.H."/>
            <person name="Devos D.P."/>
            <person name="Kaster A.-K."/>
            <person name="Ovreas L."/>
            <person name="Rohde M."/>
            <person name="Galperin M.Y."/>
            <person name="Jogler C."/>
        </authorList>
    </citation>
    <scope>NUCLEOTIDE SEQUENCE [LARGE SCALE GENOMIC DNA]</scope>
    <source>
        <strain evidence="1 2">Mal33</strain>
    </source>
</reference>
<evidence type="ECO:0000313" key="2">
    <source>
        <dbReference type="Proteomes" id="UP000316770"/>
    </source>
</evidence>
<dbReference type="AlphaFoldDB" id="A0A518IUK6"/>
<evidence type="ECO:0000313" key="1">
    <source>
        <dbReference type="EMBL" id="QDV56772.1"/>
    </source>
</evidence>
<keyword evidence="2" id="KW-1185">Reference proteome</keyword>
<sequence length="221" mass="24827">MTKLHQKRFDELSTQLADLESSETQQYDIEVGRNKDLIDYNALLEWKVKVRNLLSRVCGPESQHLQQFEKNEIGYCDTSYDTLLALKAVLVAAKEDFEGGYLSTTRLLVQAEVFDNELEQARELQSNGFTTAAAVIAGVVLETALRELCDRESLSHGRLDKMNADLAKASVFNKLQQKRITALADIRNSAAHGKPTEFSSADVDDMIRDVERFVADHLTTT</sequence>
<name>A0A518IUK6_9BACT</name>
<dbReference type="Proteomes" id="UP000316770">
    <property type="component" value="Chromosome"/>
</dbReference>
<dbReference type="RefSeq" id="WP_145285578.1">
    <property type="nucleotide sequence ID" value="NZ_CP036318.1"/>
</dbReference>